<evidence type="ECO:0000256" key="14">
    <source>
        <dbReference type="ARBA" id="ARBA00023204"/>
    </source>
</evidence>
<evidence type="ECO:0000256" key="2">
    <source>
        <dbReference type="ARBA" id="ARBA00004123"/>
    </source>
</evidence>
<dbReference type="GO" id="GO:0006301">
    <property type="term" value="P:DNA damage tolerance"/>
    <property type="evidence" value="ECO:0007669"/>
    <property type="project" value="InterPro"/>
</dbReference>
<dbReference type="UniPathway" id="UPA00143"/>
<evidence type="ECO:0000256" key="3">
    <source>
        <dbReference type="ARBA" id="ARBA00004906"/>
    </source>
</evidence>
<evidence type="ECO:0000256" key="10">
    <source>
        <dbReference type="ARBA" id="ARBA00022771"/>
    </source>
</evidence>
<dbReference type="EC" id="2.3.2.27" evidence="5 20"/>
<evidence type="ECO:0000256" key="12">
    <source>
        <dbReference type="ARBA" id="ARBA00022833"/>
    </source>
</evidence>
<dbReference type="GO" id="GO:0006513">
    <property type="term" value="P:protein monoubiquitination"/>
    <property type="evidence" value="ECO:0007669"/>
    <property type="project" value="InterPro"/>
</dbReference>
<dbReference type="PROSITE" id="PS50089">
    <property type="entry name" value="ZF_RING_2"/>
    <property type="match status" value="1"/>
</dbReference>
<feature type="region of interest" description="Disordered" evidence="21">
    <location>
        <begin position="376"/>
        <end position="409"/>
    </location>
</feature>
<comment type="function">
    <text evidence="16 20">E3 RING-finger protein, member of the UBC2/RAD6 epistasis group. Associates to the E2 ubiquitin conjugating enzyme UBC2/RAD6 to form the UBC2-RAD18 ubiquitin ligase complex involved in postreplicative repair (PRR) of damaged DNA.</text>
</comment>
<evidence type="ECO:0000256" key="20">
    <source>
        <dbReference type="RuleBase" id="RU368093"/>
    </source>
</evidence>
<keyword evidence="13 20" id="KW-0238">DNA-binding</keyword>
<dbReference type="InterPro" id="IPR004580">
    <property type="entry name" value="Rad18_fungi"/>
</dbReference>
<dbReference type="SMART" id="SM00513">
    <property type="entry name" value="SAP"/>
    <property type="match status" value="1"/>
</dbReference>
<evidence type="ECO:0000259" key="23">
    <source>
        <dbReference type="PROSITE" id="PS50800"/>
    </source>
</evidence>
<gene>
    <name evidence="25" type="ORF">BDV29DRAFT_70929</name>
</gene>
<evidence type="ECO:0000313" key="26">
    <source>
        <dbReference type="Proteomes" id="UP000326565"/>
    </source>
</evidence>
<evidence type="ECO:0000313" key="25">
    <source>
        <dbReference type="EMBL" id="KAB8077038.1"/>
    </source>
</evidence>
<dbReference type="PANTHER" id="PTHR14134:SF2">
    <property type="entry name" value="E3 UBIQUITIN-PROTEIN LIGASE RAD18"/>
    <property type="match status" value="1"/>
</dbReference>
<dbReference type="NCBIfam" id="TIGR00599">
    <property type="entry name" value="rad18"/>
    <property type="match status" value="1"/>
</dbReference>
<dbReference type="FunFam" id="3.30.40.10:FF:000172">
    <property type="entry name" value="E3 ubiquitin-protein ligase RAD18"/>
    <property type="match status" value="1"/>
</dbReference>
<evidence type="ECO:0000256" key="8">
    <source>
        <dbReference type="ARBA" id="ARBA00022723"/>
    </source>
</evidence>
<organism evidence="25 26">
    <name type="scientific">Aspergillus leporis</name>
    <dbReference type="NCBI Taxonomy" id="41062"/>
    <lineage>
        <taxon>Eukaryota</taxon>
        <taxon>Fungi</taxon>
        <taxon>Dikarya</taxon>
        <taxon>Ascomycota</taxon>
        <taxon>Pezizomycotina</taxon>
        <taxon>Eurotiomycetes</taxon>
        <taxon>Eurotiomycetidae</taxon>
        <taxon>Eurotiales</taxon>
        <taxon>Aspergillaceae</taxon>
        <taxon>Aspergillus</taxon>
        <taxon>Aspergillus subgen. Circumdati</taxon>
    </lineage>
</organism>
<evidence type="ECO:0000256" key="4">
    <source>
        <dbReference type="ARBA" id="ARBA00009506"/>
    </source>
</evidence>
<protein>
    <recommendedName>
        <fullName evidence="6 20">Postreplication repair E3 ubiquitin-protein ligase RAD18</fullName>
        <ecNumber evidence="5 20">2.3.2.27</ecNumber>
    </recommendedName>
    <alternativeName>
        <fullName evidence="20">RING-type E3 ubiquitin transferase RAD18</fullName>
    </alternativeName>
</protein>
<keyword evidence="15 20" id="KW-0539">Nucleus</keyword>
<keyword evidence="8 20" id="KW-0479">Metal-binding</keyword>
<dbReference type="GO" id="GO:0097505">
    <property type="term" value="C:Rad6-Rad18 complex"/>
    <property type="evidence" value="ECO:0007669"/>
    <property type="project" value="TreeGrafter"/>
</dbReference>
<dbReference type="GO" id="GO:0003697">
    <property type="term" value="F:single-stranded DNA binding"/>
    <property type="evidence" value="ECO:0007669"/>
    <property type="project" value="UniProtKB-UniRule"/>
</dbReference>
<comment type="pathway">
    <text evidence="3 20">Protein modification; protein ubiquitination.</text>
</comment>
<feature type="domain" description="SAP" evidence="23">
    <location>
        <begin position="236"/>
        <end position="270"/>
    </location>
</feature>
<dbReference type="Proteomes" id="UP000326565">
    <property type="component" value="Unassembled WGS sequence"/>
</dbReference>
<evidence type="ECO:0000256" key="19">
    <source>
        <dbReference type="PROSITE-ProRule" id="PRU01256"/>
    </source>
</evidence>
<dbReference type="OrthoDB" id="9049620at2759"/>
<dbReference type="InterPro" id="IPR001841">
    <property type="entry name" value="Znf_RING"/>
</dbReference>
<evidence type="ECO:0000256" key="21">
    <source>
        <dbReference type="SAM" id="MobiDB-lite"/>
    </source>
</evidence>
<evidence type="ECO:0000256" key="16">
    <source>
        <dbReference type="ARBA" id="ARBA00054102"/>
    </source>
</evidence>
<evidence type="ECO:0000256" key="5">
    <source>
        <dbReference type="ARBA" id="ARBA00012483"/>
    </source>
</evidence>
<keyword evidence="14 19" id="KW-0234">DNA repair</keyword>
<dbReference type="InterPro" id="IPR013083">
    <property type="entry name" value="Znf_RING/FYVE/PHD"/>
</dbReference>
<dbReference type="GO" id="GO:0005634">
    <property type="term" value="C:nucleus"/>
    <property type="evidence" value="ECO:0007669"/>
    <property type="project" value="UniProtKB-SubCell"/>
</dbReference>
<comment type="catalytic activity">
    <reaction evidence="1 20">
        <text>S-ubiquitinyl-[E2 ubiquitin-conjugating enzyme]-L-cysteine + [acceptor protein]-L-lysine = [E2 ubiquitin-conjugating enzyme]-L-cysteine + N(6)-ubiquitinyl-[acceptor protein]-L-lysine.</text>
        <dbReference type="EC" id="2.3.2.27"/>
    </reaction>
</comment>
<dbReference type="PROSITE" id="PS51908">
    <property type="entry name" value="ZF_UBZ4"/>
    <property type="match status" value="1"/>
</dbReference>
<keyword evidence="9 19" id="KW-0227">DNA damage</keyword>
<proteinExistence type="inferred from homology"/>
<dbReference type="InterPro" id="IPR039577">
    <property type="entry name" value="Rad18"/>
</dbReference>
<dbReference type="GO" id="GO:0006281">
    <property type="term" value="P:DNA repair"/>
    <property type="evidence" value="ECO:0007669"/>
    <property type="project" value="UniProtKB-KW"/>
</dbReference>
<comment type="subunit">
    <text evidence="17 20">Interacts with E2 UBC2, forming a complex with ubiquitin ligase activity.</text>
</comment>
<evidence type="ECO:0000256" key="17">
    <source>
        <dbReference type="ARBA" id="ARBA00066140"/>
    </source>
</evidence>
<keyword evidence="7 20" id="KW-0808">Transferase</keyword>
<dbReference type="PROSITE" id="PS50800">
    <property type="entry name" value="SAP"/>
    <property type="match status" value="1"/>
</dbReference>
<dbReference type="Pfam" id="PF13923">
    <property type="entry name" value="zf-C3HC4_2"/>
    <property type="match status" value="1"/>
</dbReference>
<evidence type="ECO:0000256" key="1">
    <source>
        <dbReference type="ARBA" id="ARBA00000900"/>
    </source>
</evidence>
<dbReference type="SMART" id="SM00734">
    <property type="entry name" value="ZnF_Rad18"/>
    <property type="match status" value="1"/>
</dbReference>
<dbReference type="SMART" id="SM00184">
    <property type="entry name" value="RING"/>
    <property type="match status" value="1"/>
</dbReference>
<evidence type="ECO:0000259" key="24">
    <source>
        <dbReference type="PROSITE" id="PS51908"/>
    </source>
</evidence>
<reference evidence="25 26" key="1">
    <citation type="submission" date="2019-04" db="EMBL/GenBank/DDBJ databases">
        <title>Friends and foes A comparative genomics study of 23 Aspergillus species from section Flavi.</title>
        <authorList>
            <consortium name="DOE Joint Genome Institute"/>
            <person name="Kjaerbolling I."/>
            <person name="Vesth T."/>
            <person name="Frisvad J.C."/>
            <person name="Nybo J.L."/>
            <person name="Theobald S."/>
            <person name="Kildgaard S."/>
            <person name="Isbrandt T."/>
            <person name="Kuo A."/>
            <person name="Sato A."/>
            <person name="Lyhne E.K."/>
            <person name="Kogle M.E."/>
            <person name="Wiebenga A."/>
            <person name="Kun R.S."/>
            <person name="Lubbers R.J."/>
            <person name="Makela M.R."/>
            <person name="Barry K."/>
            <person name="Chovatia M."/>
            <person name="Clum A."/>
            <person name="Daum C."/>
            <person name="Haridas S."/>
            <person name="He G."/>
            <person name="LaButti K."/>
            <person name="Lipzen A."/>
            <person name="Mondo S."/>
            <person name="Riley R."/>
            <person name="Salamov A."/>
            <person name="Simmons B.A."/>
            <person name="Magnuson J.K."/>
            <person name="Henrissat B."/>
            <person name="Mortensen U.H."/>
            <person name="Larsen T.O."/>
            <person name="Devries R.P."/>
            <person name="Grigoriev I.V."/>
            <person name="Machida M."/>
            <person name="Baker S.E."/>
            <person name="Andersen M.R."/>
        </authorList>
    </citation>
    <scope>NUCLEOTIDE SEQUENCE [LARGE SCALE GENOMIC DNA]</scope>
    <source>
        <strain evidence="25 26">CBS 151.66</strain>
    </source>
</reference>
<feature type="domain" description="RING-type" evidence="22">
    <location>
        <begin position="30"/>
        <end position="68"/>
    </location>
</feature>
<dbReference type="PROSITE" id="PS00518">
    <property type="entry name" value="ZF_RING_1"/>
    <property type="match status" value="1"/>
</dbReference>
<keyword evidence="11 20" id="KW-0833">Ubl conjugation pathway</keyword>
<sequence length="409" mass="46069">MEQTFDLPDSTDWLETPLSLLTPLESSLRCQVCKDFFNNPVITSCSHTFCSLCIRRCLSTEGKCPACRSSDQELKLRRNWAVQELVDAFQSARPSVLELARRAATDAREEAEEGIERPTLKKRKVDERNRSNTETSEGRQTRSRTRGVEQQTESATMEVIEDSQDEEYVPEDGLVACPVCNRRMKNEAVFQHLDTCTGDPAPPKKLLYGSLQQPISPASRKQSPNKQPERLPTINYSLLKDNVLRKKLKDLGIPNWGPRPLLQRRHTEWMNLWNSNCDSKTPKSKRELLHELDIWERTQGGHSAPSAESASSVMRKDFDAAAWSTNHESDFKQLIANARKRSDALIRTTIPGAAPYESQQTPPIEQSAEVLVQTNAQKPEALVDLTGTDFKPREEQSPGNSQGVNTLPG</sequence>
<dbReference type="AlphaFoldDB" id="A0A5N5X8E7"/>
<comment type="subcellular location">
    <subcellularLocation>
        <location evidence="2 20">Nucleus</location>
    </subcellularLocation>
</comment>
<keyword evidence="12 20" id="KW-0862">Zinc</keyword>
<feature type="domain" description="UBZ4-type" evidence="24">
    <location>
        <begin position="174"/>
        <end position="201"/>
    </location>
</feature>
<evidence type="ECO:0000256" key="11">
    <source>
        <dbReference type="ARBA" id="ARBA00022786"/>
    </source>
</evidence>
<dbReference type="PANTHER" id="PTHR14134">
    <property type="entry name" value="E3 UBIQUITIN-PROTEIN LIGASE RAD18"/>
    <property type="match status" value="1"/>
</dbReference>
<dbReference type="InterPro" id="IPR003034">
    <property type="entry name" value="SAP_dom"/>
</dbReference>
<evidence type="ECO:0000256" key="15">
    <source>
        <dbReference type="ARBA" id="ARBA00023242"/>
    </source>
</evidence>
<evidence type="ECO:0000259" key="22">
    <source>
        <dbReference type="PROSITE" id="PS50089"/>
    </source>
</evidence>
<feature type="region of interest" description="Disordered" evidence="21">
    <location>
        <begin position="106"/>
        <end position="166"/>
    </location>
</feature>
<dbReference type="Pfam" id="PF02037">
    <property type="entry name" value="SAP"/>
    <property type="match status" value="1"/>
</dbReference>
<name>A0A5N5X8E7_9EURO</name>
<dbReference type="EMBL" id="ML732173">
    <property type="protein sequence ID" value="KAB8077038.1"/>
    <property type="molecule type" value="Genomic_DNA"/>
</dbReference>
<dbReference type="InterPro" id="IPR017907">
    <property type="entry name" value="Znf_RING_CS"/>
</dbReference>
<feature type="compositionally biased region" description="Basic and acidic residues" evidence="21">
    <location>
        <begin position="106"/>
        <end position="140"/>
    </location>
</feature>
<evidence type="ECO:0000256" key="6">
    <source>
        <dbReference type="ARBA" id="ARBA00015551"/>
    </source>
</evidence>
<dbReference type="InterPro" id="IPR006642">
    <property type="entry name" value="Rad18_UBZ4"/>
</dbReference>
<evidence type="ECO:0000256" key="18">
    <source>
        <dbReference type="PROSITE-ProRule" id="PRU00175"/>
    </source>
</evidence>
<keyword evidence="26" id="KW-1185">Reference proteome</keyword>
<accession>A0A5N5X8E7</accession>
<dbReference type="SUPFAM" id="SSF57850">
    <property type="entry name" value="RING/U-box"/>
    <property type="match status" value="1"/>
</dbReference>
<evidence type="ECO:0000256" key="13">
    <source>
        <dbReference type="ARBA" id="ARBA00023125"/>
    </source>
</evidence>
<dbReference type="Gene3D" id="3.30.40.10">
    <property type="entry name" value="Zinc/RING finger domain, C3HC4 (zinc finger)"/>
    <property type="match status" value="1"/>
</dbReference>
<keyword evidence="10 18" id="KW-0863">Zinc-finger</keyword>
<evidence type="ECO:0000256" key="9">
    <source>
        <dbReference type="ARBA" id="ARBA00022763"/>
    </source>
</evidence>
<dbReference type="GO" id="GO:0008270">
    <property type="term" value="F:zinc ion binding"/>
    <property type="evidence" value="ECO:0007669"/>
    <property type="project" value="UniProtKB-KW"/>
</dbReference>
<dbReference type="GO" id="GO:0061630">
    <property type="term" value="F:ubiquitin protein ligase activity"/>
    <property type="evidence" value="ECO:0007669"/>
    <property type="project" value="UniProtKB-UniRule"/>
</dbReference>
<comment type="similarity">
    <text evidence="4 20">Belongs to the RAD18 family.</text>
</comment>
<feature type="compositionally biased region" description="Polar residues" evidence="21">
    <location>
        <begin position="397"/>
        <end position="409"/>
    </location>
</feature>
<evidence type="ECO:0000256" key="7">
    <source>
        <dbReference type="ARBA" id="ARBA00022679"/>
    </source>
</evidence>